<dbReference type="EMBL" id="GEEE01016442">
    <property type="protein sequence ID" value="JAP46783.1"/>
    <property type="molecule type" value="Transcribed_RNA"/>
</dbReference>
<reference evidence="1" key="1">
    <citation type="submission" date="2016-01" db="EMBL/GenBank/DDBJ databases">
        <title>Reference transcriptome for the parasite Schistocephalus solidus: insights into the molecular evolution of parasitism.</title>
        <authorList>
            <person name="Hebert F.O."/>
            <person name="Grambauer S."/>
            <person name="Barber I."/>
            <person name="Landry C.R."/>
            <person name="Aubin-Horth N."/>
        </authorList>
    </citation>
    <scope>NUCLEOTIDE SEQUENCE</scope>
</reference>
<organism evidence="1">
    <name type="scientific">Schistocephalus solidus</name>
    <name type="common">Tapeworm</name>
    <dbReference type="NCBI Taxonomy" id="70667"/>
    <lineage>
        <taxon>Eukaryota</taxon>
        <taxon>Metazoa</taxon>
        <taxon>Spiralia</taxon>
        <taxon>Lophotrochozoa</taxon>
        <taxon>Platyhelminthes</taxon>
        <taxon>Cestoda</taxon>
        <taxon>Eucestoda</taxon>
        <taxon>Diphyllobothriidea</taxon>
        <taxon>Diphyllobothriidae</taxon>
        <taxon>Schistocephalus</taxon>
    </lineage>
</organism>
<name>A0A0X3P9K9_SCHSO</name>
<evidence type="ECO:0000313" key="1">
    <source>
        <dbReference type="EMBL" id="JAP48529.1"/>
    </source>
</evidence>
<dbReference type="EMBL" id="GEEE01014696">
    <property type="protein sequence ID" value="JAP48529.1"/>
    <property type="molecule type" value="Transcribed_RNA"/>
</dbReference>
<gene>
    <name evidence="1" type="ORF">TR143613</name>
</gene>
<accession>A0A0X3P9K9</accession>
<protein>
    <submittedName>
        <fullName evidence="1">Uncharacterized protein</fullName>
    </submittedName>
</protein>
<dbReference type="EMBL" id="GEEE01007620">
    <property type="protein sequence ID" value="JAP55605.1"/>
    <property type="molecule type" value="Transcribed_RNA"/>
</dbReference>
<dbReference type="AlphaFoldDB" id="A0A0X3P9K9"/>
<proteinExistence type="predicted"/>
<sequence>MGQLIPCFLPHSEANVEKRYVPVPFDFSPPPSPVLLMMLTHRTSTTKQKQHLACQCLPMLATNNGSFMCTIATPSKSKVYIYPQKPPTGATLSLSSKILLPRLSPPKPPVY</sequence>